<name>A0AAW3WYC1_SERFO</name>
<feature type="compositionally biased region" description="Polar residues" evidence="1">
    <location>
        <begin position="75"/>
        <end position="96"/>
    </location>
</feature>
<dbReference type="Proteomes" id="UP000659084">
    <property type="component" value="Unassembled WGS sequence"/>
</dbReference>
<feature type="region of interest" description="Disordered" evidence="1">
    <location>
        <begin position="151"/>
        <end position="211"/>
    </location>
</feature>
<organism evidence="3 4">
    <name type="scientific">Serratia fonticola</name>
    <dbReference type="NCBI Taxonomy" id="47917"/>
    <lineage>
        <taxon>Bacteria</taxon>
        <taxon>Pseudomonadati</taxon>
        <taxon>Pseudomonadota</taxon>
        <taxon>Gammaproteobacteria</taxon>
        <taxon>Enterobacterales</taxon>
        <taxon>Yersiniaceae</taxon>
        <taxon>Serratia</taxon>
    </lineage>
</organism>
<evidence type="ECO:0000313" key="3">
    <source>
        <dbReference type="EMBL" id="MBC3214632.1"/>
    </source>
</evidence>
<protein>
    <submittedName>
        <fullName evidence="3">Conjugal transfer protein TraO</fullName>
    </submittedName>
</protein>
<feature type="region of interest" description="Disordered" evidence="1">
    <location>
        <begin position="391"/>
        <end position="420"/>
    </location>
</feature>
<feature type="compositionally biased region" description="Polar residues" evidence="1">
    <location>
        <begin position="176"/>
        <end position="207"/>
    </location>
</feature>
<evidence type="ECO:0000256" key="2">
    <source>
        <dbReference type="SAM" id="Phobius"/>
    </source>
</evidence>
<feature type="compositionally biased region" description="Low complexity" evidence="1">
    <location>
        <begin position="154"/>
        <end position="170"/>
    </location>
</feature>
<keyword evidence="2" id="KW-0812">Transmembrane</keyword>
<accession>A0AAW3WYC1</accession>
<dbReference type="InterPro" id="IPR049855">
    <property type="entry name" value="DotG/IcmE-like_C"/>
</dbReference>
<sequence>MSAEKDVSRDVKKTVIIVATVIFSVIAGGFLLVSWVSAPPPAASRINVDKAAGGSGKTAPESAQYRKILRENNADGAQQAQATNGSFISSVESGTVRQVPPISREPAPLPDPQPIQVQQYAPPPISGDAIVDPDKKKALEALIKELVAQRRAPSGQLASATGATSAQTGGNAPDGAQSNPYSGWTESLTPVSVRNGSSGPQSGSTNRVVIPIGSRPGAMIDTAIDSDNTRSQVLAHIPAGPYAGATLTANGVQLAGDGVSINFTSMSWNNDTWRINAWAAMPDTLQSSVASDVSNRYATRILLPALANGLGLGGQLYASANTQIMSNGFNTLEGRVGMPDGKAVAGTVLGGAAQQAGQVIASDAQKLPVKQVLVNRGQSIAVIFMSAVKESDKETNTPTDSAPTGVRLQPAGTFTPASHP</sequence>
<keyword evidence="2" id="KW-1133">Transmembrane helix</keyword>
<feature type="region of interest" description="Disordered" evidence="1">
    <location>
        <begin position="75"/>
        <end position="131"/>
    </location>
</feature>
<evidence type="ECO:0000313" key="4">
    <source>
        <dbReference type="Proteomes" id="UP000659084"/>
    </source>
</evidence>
<evidence type="ECO:0000256" key="1">
    <source>
        <dbReference type="SAM" id="MobiDB-lite"/>
    </source>
</evidence>
<dbReference type="RefSeq" id="WP_161713072.1">
    <property type="nucleotide sequence ID" value="NZ_JAABOX010000032.1"/>
</dbReference>
<feature type="transmembrane region" description="Helical" evidence="2">
    <location>
        <begin position="15"/>
        <end position="36"/>
    </location>
</feature>
<proteinExistence type="predicted"/>
<keyword evidence="2" id="KW-0472">Membrane</keyword>
<gene>
    <name evidence="3" type="primary">traO</name>
    <name evidence="3" type="ORF">H8J20_21060</name>
</gene>
<comment type="caution">
    <text evidence="3">The sequence shown here is derived from an EMBL/GenBank/DDBJ whole genome shotgun (WGS) entry which is preliminary data.</text>
</comment>
<dbReference type="AlphaFoldDB" id="A0AAW3WYC1"/>
<dbReference type="EMBL" id="JACNYO010000026">
    <property type="protein sequence ID" value="MBC3214632.1"/>
    <property type="molecule type" value="Genomic_DNA"/>
</dbReference>
<reference evidence="3" key="1">
    <citation type="submission" date="2020-08" db="EMBL/GenBank/DDBJ databases">
        <title>Food and environmental bacterial isolates.</title>
        <authorList>
            <person name="Richter L."/>
            <person name="Du Plessis E.M."/>
            <person name="Duvenage S."/>
            <person name="Allam M."/>
            <person name="Korsten L."/>
        </authorList>
    </citation>
    <scope>NUCLEOTIDE SEQUENCE</scope>
    <source>
        <strain evidence="3">UPMP2127</strain>
    </source>
</reference>
<dbReference type="CDD" id="cd16431">
    <property type="entry name" value="IcmE"/>
    <property type="match status" value="1"/>
</dbReference>
<dbReference type="NCBIfam" id="NF033884">
    <property type="entry name" value="conj_TraO_IncI1"/>
    <property type="match status" value="1"/>
</dbReference>